<comment type="caution">
    <text evidence="1">The sequence shown here is derived from an EMBL/GenBank/DDBJ whole genome shotgun (WGS) entry which is preliminary data.</text>
</comment>
<proteinExistence type="predicted"/>
<evidence type="ECO:0000313" key="2">
    <source>
        <dbReference type="Proteomes" id="UP001195483"/>
    </source>
</evidence>
<organism evidence="1 2">
    <name type="scientific">Potamilus streckersoni</name>
    <dbReference type="NCBI Taxonomy" id="2493646"/>
    <lineage>
        <taxon>Eukaryota</taxon>
        <taxon>Metazoa</taxon>
        <taxon>Spiralia</taxon>
        <taxon>Lophotrochozoa</taxon>
        <taxon>Mollusca</taxon>
        <taxon>Bivalvia</taxon>
        <taxon>Autobranchia</taxon>
        <taxon>Heteroconchia</taxon>
        <taxon>Palaeoheterodonta</taxon>
        <taxon>Unionida</taxon>
        <taxon>Unionoidea</taxon>
        <taxon>Unionidae</taxon>
        <taxon>Ambleminae</taxon>
        <taxon>Lampsilini</taxon>
        <taxon>Potamilus</taxon>
    </lineage>
</organism>
<sequence length="98" mass="11324">MKTHCSRTQSPPGMVVVSLEQLVGFLRRGNYIISDPDMIPNDHFMASSNFGELHDSYKLWLTHLNSEEIFGYPNIVYRCGFWAAKDLDKLQFIQTLNK</sequence>
<accession>A0AAE0S6R3</accession>
<reference evidence="1" key="3">
    <citation type="submission" date="2023-05" db="EMBL/GenBank/DDBJ databases">
        <authorList>
            <person name="Smith C.H."/>
        </authorList>
    </citation>
    <scope>NUCLEOTIDE SEQUENCE</scope>
    <source>
        <strain evidence="1">CHS0354</strain>
        <tissue evidence="1">Mantle</tissue>
    </source>
</reference>
<evidence type="ECO:0000313" key="1">
    <source>
        <dbReference type="EMBL" id="KAK3586242.1"/>
    </source>
</evidence>
<dbReference type="AlphaFoldDB" id="A0AAE0S6R3"/>
<protein>
    <submittedName>
        <fullName evidence="1">Uncharacterized protein</fullName>
    </submittedName>
</protein>
<gene>
    <name evidence="1" type="ORF">CHS0354_028606</name>
</gene>
<reference evidence="1" key="1">
    <citation type="journal article" date="2021" name="Genome Biol. Evol.">
        <title>A High-Quality Reference Genome for a Parasitic Bivalve with Doubly Uniparental Inheritance (Bivalvia: Unionida).</title>
        <authorList>
            <person name="Smith C.H."/>
        </authorList>
    </citation>
    <scope>NUCLEOTIDE SEQUENCE</scope>
    <source>
        <strain evidence="1">CHS0354</strain>
    </source>
</reference>
<reference evidence="1" key="2">
    <citation type="journal article" date="2021" name="Genome Biol. Evol.">
        <title>Developing a high-quality reference genome for a parasitic bivalve with doubly uniparental inheritance (Bivalvia: Unionida).</title>
        <authorList>
            <person name="Smith C.H."/>
        </authorList>
    </citation>
    <scope>NUCLEOTIDE SEQUENCE</scope>
    <source>
        <strain evidence="1">CHS0354</strain>
        <tissue evidence="1">Mantle</tissue>
    </source>
</reference>
<name>A0AAE0S6R3_9BIVA</name>
<dbReference type="EMBL" id="JAEAOA010001713">
    <property type="protein sequence ID" value="KAK3586242.1"/>
    <property type="molecule type" value="Genomic_DNA"/>
</dbReference>
<keyword evidence="2" id="KW-1185">Reference proteome</keyword>
<dbReference type="Proteomes" id="UP001195483">
    <property type="component" value="Unassembled WGS sequence"/>
</dbReference>